<dbReference type="PANTHER" id="PTHR30606:SF10">
    <property type="entry name" value="PHOSPHATIDYLINOSITOL MANNOSIDE ACYLTRANSFERASE"/>
    <property type="match status" value="1"/>
</dbReference>
<dbReference type="InterPro" id="IPR004960">
    <property type="entry name" value="LipA_acyltrans"/>
</dbReference>
<keyword evidence="5" id="KW-0472">Membrane</keyword>
<protein>
    <submittedName>
        <fullName evidence="7">Lipid A biosynthesis acyltransferase</fullName>
    </submittedName>
</protein>
<evidence type="ECO:0000313" key="7">
    <source>
        <dbReference type="EMBL" id="WGZ91485.1"/>
    </source>
</evidence>
<keyword evidence="4" id="KW-0808">Transferase</keyword>
<sequence>MRWRADDFSLRYHALFPTYSQLPPALAYRLAAWHTPLFQRRKTQESTWVKQQLQLTFPQAADAQLQHWLDAYFQMQEYEALDTWYLQHQPIQQLIQLQGFEAVKQARAQGQRVLITSGHFGRYWLTGAAMRAQGLSTGTITRDGGQENTHQLHPAEFKYRLAKLQRLQQVLGGPFLVEGTDIRPLYRALDEHLIAIIFDVPYVKFHLGCVTVPFLQSTINLPAGIYRIAKRTKAVVAPFFMRDLGNGQVRAEFLSLLDPRDYNEISFMGILANMLEQRIRDNPEHWWLWAALPMLRGHNNESNRCFE</sequence>
<evidence type="ECO:0000256" key="3">
    <source>
        <dbReference type="ARBA" id="ARBA00022519"/>
    </source>
</evidence>
<dbReference type="KEGG" id="tdu:QJT80_03200"/>
<gene>
    <name evidence="7" type="ORF">QJT80_03200</name>
</gene>
<dbReference type="Proteomes" id="UP001300672">
    <property type="component" value="Chromosome"/>
</dbReference>
<keyword evidence="3" id="KW-0997">Cell inner membrane</keyword>
<accession>A0AA95KIY7</accession>
<reference evidence="7" key="2">
    <citation type="submission" date="2023-04" db="EMBL/GenBank/DDBJ databases">
        <authorList>
            <person name="Beletskiy A.V."/>
            <person name="Mardanov A.V."/>
            <person name="Ravin N.V."/>
        </authorList>
    </citation>
    <scope>NUCLEOTIDE SEQUENCE</scope>
    <source>
        <strain evidence="7">GKL-01</strain>
    </source>
</reference>
<keyword evidence="2" id="KW-1003">Cell membrane</keyword>
<comment type="subcellular location">
    <subcellularLocation>
        <location evidence="1">Cell inner membrane</location>
    </subcellularLocation>
</comment>
<evidence type="ECO:0000256" key="6">
    <source>
        <dbReference type="ARBA" id="ARBA00023315"/>
    </source>
</evidence>
<evidence type="ECO:0000256" key="5">
    <source>
        <dbReference type="ARBA" id="ARBA00023136"/>
    </source>
</evidence>
<name>A0AA95KIY7_9GAMM</name>
<evidence type="ECO:0000256" key="1">
    <source>
        <dbReference type="ARBA" id="ARBA00004533"/>
    </source>
</evidence>
<evidence type="ECO:0000256" key="4">
    <source>
        <dbReference type="ARBA" id="ARBA00022679"/>
    </source>
</evidence>
<keyword evidence="6 7" id="KW-0012">Acyltransferase</keyword>
<proteinExistence type="predicted"/>
<dbReference type="AlphaFoldDB" id="A0AA95KIY7"/>
<evidence type="ECO:0000256" key="2">
    <source>
        <dbReference type="ARBA" id="ARBA00022475"/>
    </source>
</evidence>
<dbReference type="EMBL" id="CP124755">
    <property type="protein sequence ID" value="WGZ91485.1"/>
    <property type="molecule type" value="Genomic_DNA"/>
</dbReference>
<dbReference type="PANTHER" id="PTHR30606">
    <property type="entry name" value="LIPID A BIOSYNTHESIS LAUROYL ACYLTRANSFERASE"/>
    <property type="match status" value="1"/>
</dbReference>
<dbReference type="GO" id="GO:0016746">
    <property type="term" value="F:acyltransferase activity"/>
    <property type="evidence" value="ECO:0007669"/>
    <property type="project" value="UniProtKB-KW"/>
</dbReference>
<organism evidence="7">
    <name type="scientific">Candidatus Thiocaldithrix dubininis</name>
    <dbReference type="NCBI Taxonomy" id="3080823"/>
    <lineage>
        <taxon>Bacteria</taxon>
        <taxon>Pseudomonadati</taxon>
        <taxon>Pseudomonadota</taxon>
        <taxon>Gammaproteobacteria</taxon>
        <taxon>Thiotrichales</taxon>
        <taxon>Thiotrichaceae</taxon>
        <taxon>Candidatus Thiocaldithrix</taxon>
    </lineage>
</organism>
<reference evidence="7" key="1">
    <citation type="journal article" date="2023" name="Int. J. Mol. Sci.">
        <title>Metagenomics Revealed a New Genus 'Candidatus Thiocaldithrix dubininis' gen. nov., sp. nov. and a New Species 'Candidatus Thiothrix putei' sp. nov. in the Family Thiotrichaceae, Some Members of Which Have Traits of Both Na+- and H+-Motive Energetics.</title>
        <authorList>
            <person name="Ravin N.V."/>
            <person name="Muntyan M.S."/>
            <person name="Smolyakov D.D."/>
            <person name="Rudenko T.S."/>
            <person name="Beletsky A.V."/>
            <person name="Mardanov A.V."/>
            <person name="Grabovich M.Y."/>
        </authorList>
    </citation>
    <scope>NUCLEOTIDE SEQUENCE</scope>
    <source>
        <strain evidence="7">GKL-01</strain>
    </source>
</reference>
<dbReference type="GO" id="GO:0009247">
    <property type="term" value="P:glycolipid biosynthetic process"/>
    <property type="evidence" value="ECO:0007669"/>
    <property type="project" value="UniProtKB-ARBA"/>
</dbReference>
<dbReference type="Pfam" id="PF03279">
    <property type="entry name" value="Lip_A_acyltrans"/>
    <property type="match status" value="1"/>
</dbReference>
<dbReference type="GO" id="GO:0005886">
    <property type="term" value="C:plasma membrane"/>
    <property type="evidence" value="ECO:0007669"/>
    <property type="project" value="UniProtKB-SubCell"/>
</dbReference>